<evidence type="ECO:0000313" key="3">
    <source>
        <dbReference type="Proteomes" id="UP000000663"/>
    </source>
</evidence>
<protein>
    <recommendedName>
        <fullName evidence="1">PIN domain-containing protein</fullName>
    </recommendedName>
</protein>
<gene>
    <name evidence="2" type="ORF">RCIX2018</name>
</gene>
<accession>Q0W372</accession>
<dbReference type="OrthoDB" id="15280at2157"/>
<feature type="domain" description="PIN" evidence="1">
    <location>
        <begin position="1"/>
        <end position="100"/>
    </location>
</feature>
<dbReference type="STRING" id="351160.RCIX2018"/>
<proteinExistence type="predicted"/>
<reference evidence="2 3" key="1">
    <citation type="journal article" date="2006" name="Science">
        <title>Genome of rice cluster I archaea -- the key methane producers in the rice rhizosphere.</title>
        <authorList>
            <person name="Erkel C."/>
            <person name="Kube M."/>
            <person name="Reinhardt R."/>
            <person name="Liesack W."/>
        </authorList>
    </citation>
    <scope>NUCLEOTIDE SEQUENCE [LARGE SCALE GENOMIC DNA]</scope>
    <source>
        <strain evidence="3">DSM 22066 / NBRC 105507 / MRE50</strain>
    </source>
</reference>
<evidence type="ECO:0000259" key="1">
    <source>
        <dbReference type="SMART" id="SM00670"/>
    </source>
</evidence>
<dbReference type="InterPro" id="IPR041120">
    <property type="entry name" value="PIN_9"/>
</dbReference>
<dbReference type="InterPro" id="IPR002716">
    <property type="entry name" value="PIN_dom"/>
</dbReference>
<dbReference type="CDD" id="cd09879">
    <property type="entry name" value="PIN_VapC_AF0591-like"/>
    <property type="match status" value="1"/>
</dbReference>
<dbReference type="SUPFAM" id="SSF88723">
    <property type="entry name" value="PIN domain-like"/>
    <property type="match status" value="1"/>
</dbReference>
<dbReference type="Gene3D" id="3.40.50.1010">
    <property type="entry name" value="5'-nuclease"/>
    <property type="match status" value="1"/>
</dbReference>
<dbReference type="InterPro" id="IPR029060">
    <property type="entry name" value="PIN-like_dom_sf"/>
</dbReference>
<dbReference type="eggNOG" id="arCOG04312">
    <property type="taxonomic scope" value="Archaea"/>
</dbReference>
<dbReference type="KEGG" id="rci:RCIX2018"/>
<keyword evidence="3" id="KW-1185">Reference proteome</keyword>
<sequence>MKVLIDTNGLMVPGQHGIDVFDELRRLGYDEFLVPSAVKEEVEALKQKVRGKDRLALSIASGLLDRCSVIEAPGSADDVLIALGKRLEAPVFTNDVILRKRLKAEGVRSIFMRSRHKLEMD</sequence>
<dbReference type="SMART" id="SM00670">
    <property type="entry name" value="PINc"/>
    <property type="match status" value="1"/>
</dbReference>
<name>Q0W372_METAR</name>
<dbReference type="Pfam" id="PF18477">
    <property type="entry name" value="PIN_9"/>
    <property type="match status" value="1"/>
</dbReference>
<dbReference type="AlphaFoldDB" id="Q0W372"/>
<organism evidence="2 3">
    <name type="scientific">Methanocella arvoryzae (strain DSM 22066 / NBRC 105507 / MRE50)</name>
    <dbReference type="NCBI Taxonomy" id="351160"/>
    <lineage>
        <taxon>Archaea</taxon>
        <taxon>Methanobacteriati</taxon>
        <taxon>Methanobacteriota</taxon>
        <taxon>Stenosarchaea group</taxon>
        <taxon>Methanomicrobia</taxon>
        <taxon>Methanocellales</taxon>
        <taxon>Methanocellaceae</taxon>
        <taxon>Methanocella</taxon>
    </lineage>
</organism>
<dbReference type="EMBL" id="AM114193">
    <property type="protein sequence ID" value="CAJ37171.1"/>
    <property type="molecule type" value="Genomic_DNA"/>
</dbReference>
<evidence type="ECO:0000313" key="2">
    <source>
        <dbReference type="EMBL" id="CAJ37171.1"/>
    </source>
</evidence>
<dbReference type="Proteomes" id="UP000000663">
    <property type="component" value="Chromosome"/>
</dbReference>